<sequence length="168" mass="18440">MASSSSSSSNKITLESSDGETFEVDVSVVAKWKAIKNTVKKAKTKTRVKPITMKGVTRDTLTKIIQYSEKHAQAEASASDGINDSDSGGVDDNLEPWDTQFFKAMSLEELNGVTLAAKSVGYEKLVDAGCERVKDIVDALTQGLYDVLSILHHDDSEKKKRNKKQKKK</sequence>
<comment type="subunit">
    <text evidence="4">Part of a SCF (SKP1-cullin-F-box) protein ligase complex.</text>
</comment>
<dbReference type="AlphaFoldDB" id="A0A8K0DP70"/>
<evidence type="ECO:0000256" key="1">
    <source>
        <dbReference type="ARBA" id="ARBA00004906"/>
    </source>
</evidence>
<evidence type="ECO:0000256" key="5">
    <source>
        <dbReference type="SAM" id="MobiDB-lite"/>
    </source>
</evidence>
<evidence type="ECO:0000256" key="2">
    <source>
        <dbReference type="ARBA" id="ARBA00009993"/>
    </source>
</evidence>
<keyword evidence="3 4" id="KW-0833">Ubl conjugation pathway</keyword>
<dbReference type="GO" id="GO:0009867">
    <property type="term" value="P:jasmonic acid mediated signaling pathway"/>
    <property type="evidence" value="ECO:0007669"/>
    <property type="project" value="UniProtKB-ARBA"/>
</dbReference>
<dbReference type="InterPro" id="IPR016073">
    <property type="entry name" value="Skp1_comp_POZ"/>
</dbReference>
<dbReference type="SUPFAM" id="SSF81382">
    <property type="entry name" value="Skp1 dimerisation domain-like"/>
    <property type="match status" value="1"/>
</dbReference>
<dbReference type="UniPathway" id="UPA00143"/>
<accession>A0A8K0DP70</accession>
<gene>
    <name evidence="7" type="ORF">FNV43_RR21878</name>
</gene>
<dbReference type="GO" id="GO:0016567">
    <property type="term" value="P:protein ubiquitination"/>
    <property type="evidence" value="ECO:0007669"/>
    <property type="project" value="UniProtKB-UniRule"/>
</dbReference>
<evidence type="ECO:0000313" key="8">
    <source>
        <dbReference type="Proteomes" id="UP000796880"/>
    </source>
</evidence>
<reference evidence="7" key="1">
    <citation type="submission" date="2020-03" db="EMBL/GenBank/DDBJ databases">
        <title>A high-quality chromosome-level genome assembly of a woody plant with both climbing and erect habits, Rhamnella rubrinervis.</title>
        <authorList>
            <person name="Lu Z."/>
            <person name="Yang Y."/>
            <person name="Zhu X."/>
            <person name="Sun Y."/>
        </authorList>
    </citation>
    <scope>NUCLEOTIDE SEQUENCE</scope>
    <source>
        <strain evidence="7">BYM</strain>
        <tissue evidence="7">Leaf</tissue>
    </source>
</reference>
<protein>
    <recommendedName>
        <fullName evidence="4">SKP1-like protein</fullName>
    </recommendedName>
</protein>
<feature type="region of interest" description="Disordered" evidence="5">
    <location>
        <begin position="1"/>
        <end position="20"/>
    </location>
</feature>
<keyword evidence="8" id="KW-1185">Reference proteome</keyword>
<comment type="pathway">
    <text evidence="1 4">Protein modification; protein ubiquitination.</text>
</comment>
<name>A0A8K0DP70_9ROSA</name>
<dbReference type="EMBL" id="VOIH02000010">
    <property type="protein sequence ID" value="KAF3434792.1"/>
    <property type="molecule type" value="Genomic_DNA"/>
</dbReference>
<feature type="region of interest" description="Disordered" evidence="5">
    <location>
        <begin position="72"/>
        <end position="94"/>
    </location>
</feature>
<proteinExistence type="inferred from homology"/>
<dbReference type="PIRSF" id="PIRSF028729">
    <property type="entry name" value="E3_ubiquit_lig_SCF_Skp"/>
    <property type="match status" value="1"/>
</dbReference>
<dbReference type="InterPro" id="IPR016897">
    <property type="entry name" value="SKP1"/>
</dbReference>
<dbReference type="Proteomes" id="UP000796880">
    <property type="component" value="Unassembled WGS sequence"/>
</dbReference>
<evidence type="ECO:0000256" key="3">
    <source>
        <dbReference type="ARBA" id="ARBA00022786"/>
    </source>
</evidence>
<dbReference type="InterPro" id="IPR001232">
    <property type="entry name" value="SKP1-like"/>
</dbReference>
<comment type="function">
    <text evidence="4">Involved in ubiquitination and subsequent proteasomal degradation of target proteins. Together with CUL1, RBX1 and a F-box protein, it forms a SCF E3 ubiquitin ligase complex. The functional specificity of this complex depends on the type of F-box protein. In the SCF complex, it serves as an adapter that links the F-box protein to CUL1.</text>
</comment>
<dbReference type="InterPro" id="IPR036296">
    <property type="entry name" value="SKP1-like_dim_sf"/>
</dbReference>
<dbReference type="Gene3D" id="3.30.710.10">
    <property type="entry name" value="Potassium Channel Kv1.1, Chain A"/>
    <property type="match status" value="1"/>
</dbReference>
<evidence type="ECO:0000313" key="7">
    <source>
        <dbReference type="EMBL" id="KAF3434792.1"/>
    </source>
</evidence>
<evidence type="ECO:0000256" key="4">
    <source>
        <dbReference type="PIRNR" id="PIRNR028729"/>
    </source>
</evidence>
<comment type="similarity">
    <text evidence="2 4">Belongs to the SKP1 family.</text>
</comment>
<dbReference type="Pfam" id="PF03931">
    <property type="entry name" value="Skp1_POZ"/>
    <property type="match status" value="1"/>
</dbReference>
<feature type="domain" description="SKP1 component POZ" evidence="6">
    <location>
        <begin position="10"/>
        <end position="72"/>
    </location>
</feature>
<dbReference type="SUPFAM" id="SSF54695">
    <property type="entry name" value="POZ domain"/>
    <property type="match status" value="1"/>
</dbReference>
<organism evidence="7 8">
    <name type="scientific">Rhamnella rubrinervis</name>
    <dbReference type="NCBI Taxonomy" id="2594499"/>
    <lineage>
        <taxon>Eukaryota</taxon>
        <taxon>Viridiplantae</taxon>
        <taxon>Streptophyta</taxon>
        <taxon>Embryophyta</taxon>
        <taxon>Tracheophyta</taxon>
        <taxon>Spermatophyta</taxon>
        <taxon>Magnoliopsida</taxon>
        <taxon>eudicotyledons</taxon>
        <taxon>Gunneridae</taxon>
        <taxon>Pentapetalae</taxon>
        <taxon>rosids</taxon>
        <taxon>fabids</taxon>
        <taxon>Rosales</taxon>
        <taxon>Rhamnaceae</taxon>
        <taxon>rhamnoid group</taxon>
        <taxon>Rhamneae</taxon>
        <taxon>Rhamnella</taxon>
    </lineage>
</organism>
<dbReference type="InterPro" id="IPR011333">
    <property type="entry name" value="SKP1/BTB/POZ_sf"/>
</dbReference>
<comment type="caution">
    <text evidence="7">The sequence shown here is derived from an EMBL/GenBank/DDBJ whole genome shotgun (WGS) entry which is preliminary data.</text>
</comment>
<evidence type="ECO:0000259" key="6">
    <source>
        <dbReference type="Pfam" id="PF03931"/>
    </source>
</evidence>
<dbReference type="PANTHER" id="PTHR11165">
    <property type="entry name" value="SKP1"/>
    <property type="match status" value="1"/>
</dbReference>
<dbReference type="SMART" id="SM00512">
    <property type="entry name" value="Skp1"/>
    <property type="match status" value="1"/>
</dbReference>
<dbReference type="GO" id="GO:0006511">
    <property type="term" value="P:ubiquitin-dependent protein catabolic process"/>
    <property type="evidence" value="ECO:0007669"/>
    <property type="project" value="InterPro"/>
</dbReference>